<dbReference type="CDD" id="cd00377">
    <property type="entry name" value="ICL_PEPM"/>
    <property type="match status" value="1"/>
</dbReference>
<dbReference type="RefSeq" id="WP_074237070.1">
    <property type="nucleotide sequence ID" value="NZ_FSRA01000001.1"/>
</dbReference>
<dbReference type="InterPro" id="IPR015813">
    <property type="entry name" value="Pyrv/PenolPyrv_kinase-like_dom"/>
</dbReference>
<dbReference type="PANTHER" id="PTHR42905:SF16">
    <property type="entry name" value="CARBOXYPHOSPHONOENOLPYRUVATE PHOSPHONOMUTASE-LIKE PROTEIN (AFU_ORTHOLOGUE AFUA_5G07230)"/>
    <property type="match status" value="1"/>
</dbReference>
<dbReference type="EMBL" id="FSRA01000001">
    <property type="protein sequence ID" value="SIN64221.1"/>
    <property type="molecule type" value="Genomic_DNA"/>
</dbReference>
<dbReference type="InterPro" id="IPR039556">
    <property type="entry name" value="ICL/PEPM"/>
</dbReference>
<protein>
    <submittedName>
        <fullName evidence="1">Phosphoenolpyruvate phosphomutase</fullName>
    </submittedName>
</protein>
<dbReference type="Pfam" id="PF13714">
    <property type="entry name" value="PEP_mutase"/>
    <property type="match status" value="1"/>
</dbReference>
<dbReference type="AlphaFoldDB" id="A0A1N6D077"/>
<dbReference type="InterPro" id="IPR040442">
    <property type="entry name" value="Pyrv_kinase-like_dom_sf"/>
</dbReference>
<dbReference type="SUPFAM" id="SSF51621">
    <property type="entry name" value="Phosphoenolpyruvate/pyruvate domain"/>
    <property type="match status" value="1"/>
</dbReference>
<gene>
    <name evidence="1" type="ORF">SAMN04488055_0025</name>
</gene>
<organism evidence="1 2">
    <name type="scientific">Chitinophaga niabensis</name>
    <dbReference type="NCBI Taxonomy" id="536979"/>
    <lineage>
        <taxon>Bacteria</taxon>
        <taxon>Pseudomonadati</taxon>
        <taxon>Bacteroidota</taxon>
        <taxon>Chitinophagia</taxon>
        <taxon>Chitinophagales</taxon>
        <taxon>Chitinophagaceae</taxon>
        <taxon>Chitinophaga</taxon>
    </lineage>
</organism>
<proteinExistence type="predicted"/>
<accession>A0A1N6D077</accession>
<evidence type="ECO:0000313" key="1">
    <source>
        <dbReference type="EMBL" id="SIN64221.1"/>
    </source>
</evidence>
<dbReference type="OrthoDB" id="9780430at2"/>
<dbReference type="Proteomes" id="UP000185003">
    <property type="component" value="Unassembled WGS sequence"/>
</dbReference>
<dbReference type="Gene3D" id="6.10.250.2750">
    <property type="match status" value="1"/>
</dbReference>
<keyword evidence="2" id="KW-1185">Reference proteome</keyword>
<keyword evidence="1" id="KW-0670">Pyruvate</keyword>
<reference evidence="1 2" key="1">
    <citation type="submission" date="2016-11" db="EMBL/GenBank/DDBJ databases">
        <authorList>
            <person name="Jaros S."/>
            <person name="Januszkiewicz K."/>
            <person name="Wedrychowicz H."/>
        </authorList>
    </citation>
    <scope>NUCLEOTIDE SEQUENCE [LARGE SCALE GENOMIC DNA]</scope>
    <source>
        <strain evidence="1 2">DSM 24787</strain>
    </source>
</reference>
<dbReference type="STRING" id="536979.SAMN04488055_0025"/>
<dbReference type="GO" id="GO:0003824">
    <property type="term" value="F:catalytic activity"/>
    <property type="evidence" value="ECO:0007669"/>
    <property type="project" value="InterPro"/>
</dbReference>
<evidence type="ECO:0000313" key="2">
    <source>
        <dbReference type="Proteomes" id="UP000185003"/>
    </source>
</evidence>
<name>A0A1N6D077_9BACT</name>
<dbReference type="Gene3D" id="3.20.20.60">
    <property type="entry name" value="Phosphoenolpyruvate-binding domains"/>
    <property type="match status" value="1"/>
</dbReference>
<sequence length="277" mass="29570">MEPSQHTKATTLKALHGREGIFVIPNPWDAGSAKLLAHLGFEALATTSAGLAFMLGKPDGEGAVTREETLKNVQDIIAATTLPVSADLENGYGDEPEACAATILQAAKAGLVGGSIEDATGRPDDPIYPFELSVERVRAAIKAARSLPFPFTFTARAENLIYGRIDLKDTIKRLVAYAEAGADVLFAPGLKSREEIESVVKAVAPKPVSVVMGLGNVVFSLEELKQMGVKRVSLGSSLSRAAYGGFYQAAQEIREKGTFSFAKDAIPYAELNKIYHM</sequence>
<dbReference type="PANTHER" id="PTHR42905">
    <property type="entry name" value="PHOSPHOENOLPYRUVATE CARBOXYLASE"/>
    <property type="match status" value="1"/>
</dbReference>